<dbReference type="RefSeq" id="WP_015416070.1">
    <property type="nucleotide sequence ID" value="NC_020409.1"/>
</dbReference>
<dbReference type="InterPro" id="IPR001789">
    <property type="entry name" value="Sig_transdc_resp-reg_receiver"/>
</dbReference>
<dbReference type="EMBL" id="FO203427">
    <property type="protein sequence ID" value="CCH50028.1"/>
    <property type="molecule type" value="Genomic_DNA"/>
</dbReference>
<dbReference type="PROSITE" id="PS00676">
    <property type="entry name" value="SIGMA54_INTERACT_2"/>
    <property type="match status" value="1"/>
</dbReference>
<dbReference type="eggNOG" id="COG2204">
    <property type="taxonomic scope" value="Bacteria"/>
</dbReference>
<dbReference type="SUPFAM" id="SSF52172">
    <property type="entry name" value="CheY-like"/>
    <property type="match status" value="1"/>
</dbReference>
<dbReference type="InterPro" id="IPR009057">
    <property type="entry name" value="Homeodomain-like_sf"/>
</dbReference>
<dbReference type="InterPro" id="IPR025943">
    <property type="entry name" value="Sigma_54_int_dom_ATP-bd_2"/>
</dbReference>
<keyword evidence="4" id="KW-0238">DNA-binding</keyword>
<dbReference type="STRING" id="1322246.BN4_12795"/>
<dbReference type="HOGENOM" id="CLU_000445_0_6_7"/>
<evidence type="ECO:0000313" key="10">
    <source>
        <dbReference type="Proteomes" id="UP000011724"/>
    </source>
</evidence>
<dbReference type="SMART" id="SM00448">
    <property type="entry name" value="REC"/>
    <property type="match status" value="1"/>
</dbReference>
<dbReference type="SMART" id="SM00382">
    <property type="entry name" value="AAA"/>
    <property type="match status" value="1"/>
</dbReference>
<dbReference type="PANTHER" id="PTHR32071:SF113">
    <property type="entry name" value="ALGINATE BIOSYNTHESIS TRANSCRIPTIONAL REGULATORY PROTEIN ALGB"/>
    <property type="match status" value="1"/>
</dbReference>
<dbReference type="Pfam" id="PF00158">
    <property type="entry name" value="Sigma54_activat"/>
    <property type="match status" value="1"/>
</dbReference>
<dbReference type="CDD" id="cd00009">
    <property type="entry name" value="AAA"/>
    <property type="match status" value="1"/>
</dbReference>
<dbReference type="Pfam" id="PF00072">
    <property type="entry name" value="Response_reg"/>
    <property type="match status" value="1"/>
</dbReference>
<keyword evidence="3" id="KW-0805">Transcription regulation</keyword>
<dbReference type="InterPro" id="IPR003593">
    <property type="entry name" value="AAA+_ATPase"/>
</dbReference>
<dbReference type="Gene3D" id="3.40.50.300">
    <property type="entry name" value="P-loop containing nucleotide triphosphate hydrolases"/>
    <property type="match status" value="1"/>
</dbReference>
<dbReference type="PANTHER" id="PTHR32071">
    <property type="entry name" value="TRANSCRIPTIONAL REGULATORY PROTEIN"/>
    <property type="match status" value="1"/>
</dbReference>
<reference evidence="10" key="2">
    <citation type="journal article" date="2013" name="Stand. Genomic Sci.">
        <title>Complete genome sequence of Desulfocapsa sulfexigens, a marine deltaproteobacterium specialized in disproportionating inorganic sulfur compounds.</title>
        <authorList>
            <person name="Finster K.W."/>
            <person name="Kjeldsen K.U."/>
            <person name="Kube M."/>
            <person name="Reinhardt R."/>
            <person name="Mussmann M."/>
            <person name="Amann R."/>
            <person name="Schreiber L."/>
        </authorList>
    </citation>
    <scope>NUCLEOTIDE SEQUENCE [LARGE SCALE GENOMIC DNA]</scope>
    <source>
        <strain evidence="10">DSM 10523 / SB164P1</strain>
    </source>
</reference>
<dbReference type="InterPro" id="IPR025944">
    <property type="entry name" value="Sigma_54_int_dom_CS"/>
</dbReference>
<dbReference type="GO" id="GO:0000160">
    <property type="term" value="P:phosphorelay signal transduction system"/>
    <property type="evidence" value="ECO:0007669"/>
    <property type="project" value="InterPro"/>
</dbReference>
<evidence type="ECO:0000256" key="3">
    <source>
        <dbReference type="ARBA" id="ARBA00023015"/>
    </source>
</evidence>
<evidence type="ECO:0000313" key="9">
    <source>
        <dbReference type="EMBL" id="CCH50028.1"/>
    </source>
</evidence>
<dbReference type="BioCyc" id="DPIE1322246:BN4_RS14045-MONOMER"/>
<dbReference type="Gene3D" id="1.10.10.60">
    <property type="entry name" value="Homeodomain-like"/>
    <property type="match status" value="1"/>
</dbReference>
<dbReference type="GO" id="GO:0005524">
    <property type="term" value="F:ATP binding"/>
    <property type="evidence" value="ECO:0007669"/>
    <property type="project" value="UniProtKB-KW"/>
</dbReference>
<feature type="domain" description="Response regulatory" evidence="8">
    <location>
        <begin position="3"/>
        <end position="117"/>
    </location>
</feature>
<dbReference type="GO" id="GO:0006355">
    <property type="term" value="P:regulation of DNA-templated transcription"/>
    <property type="evidence" value="ECO:0007669"/>
    <property type="project" value="InterPro"/>
</dbReference>
<evidence type="ECO:0000259" key="7">
    <source>
        <dbReference type="PROSITE" id="PS50045"/>
    </source>
</evidence>
<accession>M1WXZ8</accession>
<evidence type="ECO:0000256" key="6">
    <source>
        <dbReference type="PROSITE-ProRule" id="PRU00169"/>
    </source>
</evidence>
<dbReference type="InterPro" id="IPR027417">
    <property type="entry name" value="P-loop_NTPase"/>
</dbReference>
<name>M1WXZ8_PSEP2</name>
<dbReference type="KEGG" id="dpi:BN4_12795"/>
<evidence type="ECO:0000259" key="8">
    <source>
        <dbReference type="PROSITE" id="PS50110"/>
    </source>
</evidence>
<dbReference type="GO" id="GO:0003677">
    <property type="term" value="F:DNA binding"/>
    <property type="evidence" value="ECO:0007669"/>
    <property type="project" value="UniProtKB-KW"/>
</dbReference>
<sequence length="460" mass="51042">MARILLIDDEQMMHVLFADVVTELGHELTVAGTLAEAWPLLEALQHDVIFLDVLLPDGNGIEELDRYKSLPWAPEVIVITSYGESSGAASVLEQGGWEYLTKPLTVDKIEQSVRDVVTYREHRVVLPGAGKRPVGIAGSSAKLLRCLAKVDDIAHTDVTAMIHGETGTGKELIARAVHDRSRRASRPFVTLDCASLSPTLVASQLFGHVRGAYTGADRSRNGVIAQAHTGTLFMDEIGELPLEMQASFLRVLETGRYRPVGSQGEQESDFRLVTATNRDLEEMSRLGLFRNDLLYRLQGATLTLPPLRDRLEDLESIVRFHLDKACGSSDGCTKEISEEFWATLRAYSWPGNVRELKHAVLRALGAAKDGPVIYSRHLPTHVRIKAVQQTLDSGERLSAPLLRSGQKLFPRLKDYRDKAEREYVKLLLEKSGCNMKQAATLAGVSRGYLYELLKKHGVKR</sequence>
<evidence type="ECO:0000256" key="2">
    <source>
        <dbReference type="ARBA" id="ARBA00022840"/>
    </source>
</evidence>
<keyword evidence="2" id="KW-0067">ATP-binding</keyword>
<dbReference type="Proteomes" id="UP000011724">
    <property type="component" value="Chromosome"/>
</dbReference>
<dbReference type="InterPro" id="IPR011006">
    <property type="entry name" value="CheY-like_superfamily"/>
</dbReference>
<dbReference type="OrthoDB" id="9763792at2"/>
<dbReference type="PROSITE" id="PS50110">
    <property type="entry name" value="RESPONSE_REGULATORY"/>
    <property type="match status" value="1"/>
</dbReference>
<dbReference type="FunFam" id="3.40.50.300:FF:000006">
    <property type="entry name" value="DNA-binding transcriptional regulator NtrC"/>
    <property type="match status" value="1"/>
</dbReference>
<organism evidence="9 10">
    <name type="scientific">Pseudodesulfovibrio piezophilus (strain DSM 21447 / JCM 15486 / C1TLV30)</name>
    <name type="common">Desulfovibrio piezophilus</name>
    <dbReference type="NCBI Taxonomy" id="1322246"/>
    <lineage>
        <taxon>Bacteria</taxon>
        <taxon>Pseudomonadati</taxon>
        <taxon>Thermodesulfobacteriota</taxon>
        <taxon>Desulfovibrionia</taxon>
        <taxon>Desulfovibrionales</taxon>
        <taxon>Desulfovibrionaceae</taxon>
    </lineage>
</organism>
<feature type="modified residue" description="4-aspartylphosphate" evidence="6">
    <location>
        <position position="52"/>
    </location>
</feature>
<dbReference type="SUPFAM" id="SSF46689">
    <property type="entry name" value="Homeodomain-like"/>
    <property type="match status" value="1"/>
</dbReference>
<dbReference type="Pfam" id="PF25601">
    <property type="entry name" value="AAA_lid_14"/>
    <property type="match status" value="1"/>
</dbReference>
<gene>
    <name evidence="9" type="ordered locus">BN4_12795</name>
</gene>
<dbReference type="PATRIC" id="fig|879567.3.peg.3001"/>
<evidence type="ECO:0000256" key="5">
    <source>
        <dbReference type="ARBA" id="ARBA00023163"/>
    </source>
</evidence>
<proteinExistence type="predicted"/>
<protein>
    <submittedName>
        <fullName evidence="9">Two component, sigma54 specific, transcriptional regulator, Fis family</fullName>
    </submittedName>
</protein>
<dbReference type="AlphaFoldDB" id="M1WXZ8"/>
<reference evidence="9 10" key="1">
    <citation type="journal article" date="2013" name="PLoS ONE">
        <title>The first genomic and proteomic characterization of a deep-sea sulfate reducer: insights into the piezophilic lifestyle of Desulfovibrio piezophilus.</title>
        <authorList>
            <person name="Pradel N."/>
            <person name="Ji B."/>
            <person name="Gimenez G."/>
            <person name="Talla E."/>
            <person name="Lenoble P."/>
            <person name="Garel M."/>
            <person name="Tamburini C."/>
            <person name="Fourquet P."/>
            <person name="Lebrun R."/>
            <person name="Bertin P."/>
            <person name="Denis Y."/>
            <person name="Pophillat M."/>
            <person name="Barbe V."/>
            <person name="Ollivier B."/>
            <person name="Dolla A."/>
        </authorList>
    </citation>
    <scope>NUCLEOTIDE SEQUENCE [LARGE SCALE GENOMIC DNA]</scope>
    <source>
        <strain evidence="10">DSM 10523 / SB164P1</strain>
    </source>
</reference>
<dbReference type="PROSITE" id="PS00688">
    <property type="entry name" value="SIGMA54_INTERACT_3"/>
    <property type="match status" value="1"/>
</dbReference>
<dbReference type="InterPro" id="IPR002078">
    <property type="entry name" value="Sigma_54_int"/>
</dbReference>
<keyword evidence="6" id="KW-0597">Phosphoprotein</keyword>
<dbReference type="Gene3D" id="3.40.50.2300">
    <property type="match status" value="1"/>
</dbReference>
<dbReference type="PROSITE" id="PS50045">
    <property type="entry name" value="SIGMA54_INTERACT_4"/>
    <property type="match status" value="1"/>
</dbReference>
<keyword evidence="5" id="KW-0804">Transcription</keyword>
<dbReference type="InterPro" id="IPR058031">
    <property type="entry name" value="AAA_lid_NorR"/>
</dbReference>
<keyword evidence="1" id="KW-0547">Nucleotide-binding</keyword>
<dbReference type="SUPFAM" id="SSF52540">
    <property type="entry name" value="P-loop containing nucleoside triphosphate hydrolases"/>
    <property type="match status" value="1"/>
</dbReference>
<evidence type="ECO:0000256" key="4">
    <source>
        <dbReference type="ARBA" id="ARBA00023125"/>
    </source>
</evidence>
<dbReference type="CDD" id="cd00156">
    <property type="entry name" value="REC"/>
    <property type="match status" value="1"/>
</dbReference>
<evidence type="ECO:0000256" key="1">
    <source>
        <dbReference type="ARBA" id="ARBA00022741"/>
    </source>
</evidence>
<dbReference type="Gene3D" id="1.10.8.60">
    <property type="match status" value="1"/>
</dbReference>
<keyword evidence="10" id="KW-1185">Reference proteome</keyword>
<feature type="domain" description="Sigma-54 factor interaction" evidence="7">
    <location>
        <begin position="136"/>
        <end position="365"/>
    </location>
</feature>